<dbReference type="AlphaFoldDB" id="A0A8K0IXD6"/>
<dbReference type="InterPro" id="IPR018253">
    <property type="entry name" value="DnaJ_domain_CS"/>
</dbReference>
<reference evidence="3" key="2">
    <citation type="submission" date="2019-07" db="EMBL/GenBank/DDBJ databases">
        <authorList>
            <person name="Yang Y."/>
            <person name="Bocs S."/>
            <person name="Baudouin L."/>
        </authorList>
    </citation>
    <scope>NUCLEOTIDE SEQUENCE</scope>
    <source>
        <tissue evidence="3">Spear leaf of Hainan Tall coconut</tissue>
    </source>
</reference>
<dbReference type="PANTHER" id="PTHR44137">
    <property type="entry name" value="BNAC03G44070D PROTEIN"/>
    <property type="match status" value="1"/>
</dbReference>
<feature type="region of interest" description="Disordered" evidence="1">
    <location>
        <begin position="234"/>
        <end position="254"/>
    </location>
</feature>
<sequence length="783" mass="88071">MECNRDDALRAKEIAERKFNAKDIAGAKKFALKAQNLFPSLEGISQMIATFDVYLASEMKVSGESDWYAILCLDASADEETMKKQYRKLALQLHPDKNKSIGSEGAFKLISEAWSVLSDKSRKMMYDQKRNVKGFQQKVSEPNRDNSVPNSSNGFYSFANNTKSSRRARKSTNGVAQSAAPPSSCPLKLDTFWTSCNQCRMQYEYLRVYLNHNLLCPNCHQAFLAVETGVPPNAPNSSISCSSKRHQQNSNHNSSMKNAYGCGNNSTFPGTAHPGFHHGGNVDSYSNTNFQWGSYTSSVGVACSTDSAARAADMIHQSFERTRRKYEETQAAIRREEAPQSKCYVANNTFNGSVSYNASASGKAYEQERPASKVGRPAKRRRNNSGDTDHGRDGTEQMVTETGKTVASELERANGVCGDYGKTRVTARQNNFSREYAQVDVRSILMEKAKSAVHKKLEEWNLDAAAKLAEKEATKQKQYQKDKDNENAAYRVDVVAADKTQSNDSRIGKRQIPGINKDSPNDRNVDSDKETTQPISIDVPDPDFNDFDKDRTESSFDADQVWATYDNEDGMPRLYALVQKVISLKPFKIRMSFLNSKSNSELGPLNWVASGFSKTCGDFRVGRYEVSDTVNIFSHRVRWEKGPRGIIKIIPRKGDIWTLYKNWSPDWNEHTPDDVIYKYEMVEVLDDYDEESGVCVTPLLKVAGFKTVFHRHLDPKEVRMIPREEMFRFSHQVPSYLLTGEEAHNAPKGCCELDPAATPFELLQVITEVKEDVLMETAEQESS</sequence>
<dbReference type="SMART" id="SM00271">
    <property type="entry name" value="DnaJ"/>
    <property type="match status" value="1"/>
</dbReference>
<feature type="compositionally biased region" description="Polar residues" evidence="1">
    <location>
        <begin position="235"/>
        <end position="254"/>
    </location>
</feature>
<dbReference type="PROSITE" id="PS50076">
    <property type="entry name" value="DNAJ_2"/>
    <property type="match status" value="1"/>
</dbReference>
<dbReference type="EMBL" id="CM017886">
    <property type="protein sequence ID" value="KAG1370153.1"/>
    <property type="molecule type" value="Genomic_DNA"/>
</dbReference>
<organism evidence="3 4">
    <name type="scientific">Cocos nucifera</name>
    <name type="common">Coconut palm</name>
    <dbReference type="NCBI Taxonomy" id="13894"/>
    <lineage>
        <taxon>Eukaryota</taxon>
        <taxon>Viridiplantae</taxon>
        <taxon>Streptophyta</taxon>
        <taxon>Embryophyta</taxon>
        <taxon>Tracheophyta</taxon>
        <taxon>Spermatophyta</taxon>
        <taxon>Magnoliopsida</taxon>
        <taxon>Liliopsida</taxon>
        <taxon>Arecaceae</taxon>
        <taxon>Arecoideae</taxon>
        <taxon>Cocoseae</taxon>
        <taxon>Attaleinae</taxon>
        <taxon>Cocos</taxon>
    </lineage>
</organism>
<dbReference type="Pfam" id="PF23551">
    <property type="entry name" value="Zn_ribbon_20"/>
    <property type="match status" value="1"/>
</dbReference>
<dbReference type="InterPro" id="IPR056988">
    <property type="entry name" value="Zn_ribbon_pln"/>
</dbReference>
<dbReference type="InterPro" id="IPR001623">
    <property type="entry name" value="DnaJ_domain"/>
</dbReference>
<dbReference type="PROSITE" id="PS00636">
    <property type="entry name" value="DNAJ_1"/>
    <property type="match status" value="1"/>
</dbReference>
<dbReference type="PRINTS" id="PR00625">
    <property type="entry name" value="JDOMAIN"/>
</dbReference>
<protein>
    <recommendedName>
        <fullName evidence="2">J domain-containing protein</fullName>
    </recommendedName>
</protein>
<dbReference type="GO" id="GO:0005783">
    <property type="term" value="C:endoplasmic reticulum"/>
    <property type="evidence" value="ECO:0007669"/>
    <property type="project" value="UniProtKB-ARBA"/>
</dbReference>
<feature type="region of interest" description="Disordered" evidence="1">
    <location>
        <begin position="134"/>
        <end position="182"/>
    </location>
</feature>
<feature type="domain" description="J" evidence="2">
    <location>
        <begin position="66"/>
        <end position="130"/>
    </location>
</feature>
<feature type="region of interest" description="Disordered" evidence="1">
    <location>
        <begin position="360"/>
        <end position="399"/>
    </location>
</feature>
<accession>A0A8K0IXD6</accession>
<dbReference type="Proteomes" id="UP000797356">
    <property type="component" value="Chromosome 15"/>
</dbReference>
<dbReference type="SUPFAM" id="SSF46565">
    <property type="entry name" value="Chaperone J-domain"/>
    <property type="match status" value="1"/>
</dbReference>
<evidence type="ECO:0000313" key="3">
    <source>
        <dbReference type="EMBL" id="KAG1370153.1"/>
    </source>
</evidence>
<dbReference type="InterPro" id="IPR036869">
    <property type="entry name" value="J_dom_sf"/>
</dbReference>
<evidence type="ECO:0000256" key="1">
    <source>
        <dbReference type="SAM" id="MobiDB-lite"/>
    </source>
</evidence>
<dbReference type="CDD" id="cd06257">
    <property type="entry name" value="DnaJ"/>
    <property type="match status" value="1"/>
</dbReference>
<evidence type="ECO:0000259" key="2">
    <source>
        <dbReference type="PROSITE" id="PS50076"/>
    </source>
</evidence>
<dbReference type="InterPro" id="IPR024593">
    <property type="entry name" value="DUF3444"/>
</dbReference>
<evidence type="ECO:0000313" key="4">
    <source>
        <dbReference type="Proteomes" id="UP000797356"/>
    </source>
</evidence>
<reference evidence="3" key="1">
    <citation type="journal article" date="2017" name="Gigascience">
        <title>The genome draft of coconut (Cocos nucifera).</title>
        <authorList>
            <person name="Xiao Y."/>
            <person name="Xu P."/>
            <person name="Fan H."/>
            <person name="Baudouin L."/>
            <person name="Xia W."/>
            <person name="Bocs S."/>
            <person name="Xu J."/>
            <person name="Li Q."/>
            <person name="Guo A."/>
            <person name="Zhou L."/>
            <person name="Li J."/>
            <person name="Wu Y."/>
            <person name="Ma Z."/>
            <person name="Armero A."/>
            <person name="Issali A.E."/>
            <person name="Liu N."/>
            <person name="Peng M."/>
            <person name="Yang Y."/>
        </authorList>
    </citation>
    <scope>NUCLEOTIDE SEQUENCE</scope>
    <source>
        <tissue evidence="3">Spear leaf of Hainan Tall coconut</tissue>
    </source>
</reference>
<dbReference type="Pfam" id="PF00226">
    <property type="entry name" value="DnaJ"/>
    <property type="match status" value="1"/>
</dbReference>
<dbReference type="Pfam" id="PF11926">
    <property type="entry name" value="DUF3444"/>
    <property type="match status" value="1"/>
</dbReference>
<dbReference type="Gene3D" id="1.10.287.110">
    <property type="entry name" value="DnaJ domain"/>
    <property type="match status" value="1"/>
</dbReference>
<name>A0A8K0IXD6_COCNU</name>
<dbReference type="OrthoDB" id="66964at2759"/>
<feature type="compositionally biased region" description="Basic and acidic residues" evidence="1">
    <location>
        <begin position="519"/>
        <end position="531"/>
    </location>
</feature>
<comment type="caution">
    <text evidence="3">The sequence shown here is derived from an EMBL/GenBank/DDBJ whole genome shotgun (WGS) entry which is preliminary data.</text>
</comment>
<feature type="region of interest" description="Disordered" evidence="1">
    <location>
        <begin position="495"/>
        <end position="544"/>
    </location>
</feature>
<gene>
    <name evidence="3" type="ORF">COCNU_15G005190</name>
</gene>
<proteinExistence type="predicted"/>
<dbReference type="PANTHER" id="PTHR44137:SF3">
    <property type="entry name" value="DNAJ HEAT SHOCK N-TERMINAL DOMAIN-CONTAINING PROTEIN"/>
    <property type="match status" value="1"/>
</dbReference>
<feature type="compositionally biased region" description="Polar residues" evidence="1">
    <location>
        <begin position="137"/>
        <end position="163"/>
    </location>
</feature>
<keyword evidence="4" id="KW-1185">Reference proteome</keyword>